<dbReference type="InterPro" id="IPR017907">
    <property type="entry name" value="Znf_RING_CS"/>
</dbReference>
<dbReference type="InterPro" id="IPR000315">
    <property type="entry name" value="Znf_B-box"/>
</dbReference>
<dbReference type="PROSITE" id="PS50089">
    <property type="entry name" value="ZF_RING_2"/>
    <property type="match status" value="1"/>
</dbReference>
<dbReference type="Pfam" id="PF00643">
    <property type="entry name" value="zf-B_box"/>
    <property type="match status" value="1"/>
</dbReference>
<dbReference type="Gene3D" id="3.30.40.10">
    <property type="entry name" value="Zinc/RING finger domain, C3HC4 (zinc finger)"/>
    <property type="match status" value="1"/>
</dbReference>
<evidence type="ECO:0000313" key="5">
    <source>
        <dbReference type="Proteomes" id="UP000694405"/>
    </source>
</evidence>
<protein>
    <submittedName>
        <fullName evidence="4">Uncharacterized protein</fullName>
    </submittedName>
</protein>
<keyword evidence="3" id="KW-0862">Zinc</keyword>
<dbReference type="Proteomes" id="UP000694405">
    <property type="component" value="Chromosome 1"/>
</dbReference>
<keyword evidence="5" id="KW-1185">Reference proteome</keyword>
<proteinExistence type="predicted"/>
<keyword evidence="1" id="KW-0479">Metal-binding</keyword>
<keyword evidence="2" id="KW-0863">Zinc-finger</keyword>
<organism evidence="4 5">
    <name type="scientific">Melopsittacus undulatus</name>
    <name type="common">Budgerigar</name>
    <name type="synonym">Psittacus undulatus</name>
    <dbReference type="NCBI Taxonomy" id="13146"/>
    <lineage>
        <taxon>Eukaryota</taxon>
        <taxon>Metazoa</taxon>
        <taxon>Chordata</taxon>
        <taxon>Craniata</taxon>
        <taxon>Vertebrata</taxon>
        <taxon>Euteleostomi</taxon>
        <taxon>Archelosauria</taxon>
        <taxon>Archosauria</taxon>
        <taxon>Dinosauria</taxon>
        <taxon>Saurischia</taxon>
        <taxon>Theropoda</taxon>
        <taxon>Coelurosauria</taxon>
        <taxon>Aves</taxon>
        <taxon>Neognathae</taxon>
        <taxon>Neoaves</taxon>
        <taxon>Telluraves</taxon>
        <taxon>Australaves</taxon>
        <taxon>Psittaciformes</taxon>
        <taxon>Psittaculidae</taxon>
        <taxon>Melopsittacus</taxon>
    </lineage>
</organism>
<dbReference type="SUPFAM" id="SSF57850">
    <property type="entry name" value="RING/U-box"/>
    <property type="match status" value="1"/>
</dbReference>
<dbReference type="PANTHER" id="PTHR24103">
    <property type="entry name" value="E3 UBIQUITIN-PROTEIN LIGASE TRIM"/>
    <property type="match status" value="1"/>
</dbReference>
<dbReference type="InterPro" id="IPR013083">
    <property type="entry name" value="Znf_RING/FYVE/PHD"/>
</dbReference>
<dbReference type="AlphaFoldDB" id="A0A8V5G594"/>
<dbReference type="InterPro" id="IPR050143">
    <property type="entry name" value="TRIM/RBCC"/>
</dbReference>
<name>A0A8V5G594_MELUD</name>
<accession>A0A8V5G594</accession>
<dbReference type="Pfam" id="PF13445">
    <property type="entry name" value="zf-RING_UBOX"/>
    <property type="match status" value="1"/>
</dbReference>
<evidence type="ECO:0000313" key="4">
    <source>
        <dbReference type="Ensembl" id="ENSMUNP00000024171.1"/>
    </source>
</evidence>
<dbReference type="PROSITE" id="PS50119">
    <property type="entry name" value="ZF_BBOX"/>
    <property type="match status" value="1"/>
</dbReference>
<dbReference type="InterPro" id="IPR001841">
    <property type="entry name" value="Znf_RING"/>
</dbReference>
<dbReference type="PROSITE" id="PS00518">
    <property type="entry name" value="ZF_RING_1"/>
    <property type="match status" value="1"/>
</dbReference>
<sequence>MARAILALSKNLVEEATCPLCLELFREPVITDCGHSFCGPCLAAAMGVPPRPIDCPQCRAAVAPASLRPNRSLRSMAQLTEALDKARRAQCPEHGELLGLFCQTCRCLLCPLCRDEPQHRDHPARLAEEAARQLRVREAGGEGGCVLSGSRLGPFPGTAWCPFRYRLASLYLHYPSWAAGPPTAHCLLQTTQGCRSHCSLLCRPTRSRVPHMFPSQGQGWG</sequence>
<dbReference type="SMART" id="SM00336">
    <property type="entry name" value="BBOX"/>
    <property type="match status" value="1"/>
</dbReference>
<dbReference type="Gene3D" id="3.30.160.60">
    <property type="entry name" value="Classic Zinc Finger"/>
    <property type="match status" value="1"/>
</dbReference>
<reference evidence="4" key="1">
    <citation type="submission" date="2020-03" db="EMBL/GenBank/DDBJ databases">
        <title>Melopsittacus undulatus (budgerigar) genome, bMelUnd1, maternal haplotype with Z.</title>
        <authorList>
            <person name="Gedman G."/>
            <person name="Mountcastle J."/>
            <person name="Haase B."/>
            <person name="Formenti G."/>
            <person name="Wright T."/>
            <person name="Apodaca J."/>
            <person name="Pelan S."/>
            <person name="Chow W."/>
            <person name="Rhie A."/>
            <person name="Howe K."/>
            <person name="Fedrigo O."/>
            <person name="Jarvis E.D."/>
        </authorList>
    </citation>
    <scope>NUCLEOTIDE SEQUENCE [LARGE SCALE GENOMIC DNA]</scope>
</reference>
<dbReference type="GO" id="GO:0008270">
    <property type="term" value="F:zinc ion binding"/>
    <property type="evidence" value="ECO:0007669"/>
    <property type="project" value="UniProtKB-KW"/>
</dbReference>
<dbReference type="SMART" id="SM00184">
    <property type="entry name" value="RING"/>
    <property type="match status" value="1"/>
</dbReference>
<dbReference type="InterPro" id="IPR027370">
    <property type="entry name" value="Znf-RING_euk"/>
</dbReference>
<reference evidence="4" key="3">
    <citation type="submission" date="2025-09" db="UniProtKB">
        <authorList>
            <consortium name="Ensembl"/>
        </authorList>
    </citation>
    <scope>IDENTIFICATION</scope>
</reference>
<evidence type="ECO:0000256" key="1">
    <source>
        <dbReference type="ARBA" id="ARBA00022723"/>
    </source>
</evidence>
<reference evidence="4" key="2">
    <citation type="submission" date="2025-08" db="UniProtKB">
        <authorList>
            <consortium name="Ensembl"/>
        </authorList>
    </citation>
    <scope>IDENTIFICATION</scope>
</reference>
<evidence type="ECO:0000256" key="2">
    <source>
        <dbReference type="ARBA" id="ARBA00022771"/>
    </source>
</evidence>
<evidence type="ECO:0000256" key="3">
    <source>
        <dbReference type="ARBA" id="ARBA00022833"/>
    </source>
</evidence>
<dbReference type="Ensembl" id="ENSMUNT00000032238.1">
    <property type="protein sequence ID" value="ENSMUNP00000024171.1"/>
    <property type="gene ID" value="ENSMUNG00000017967.1"/>
</dbReference>
<dbReference type="SUPFAM" id="SSF57845">
    <property type="entry name" value="B-box zinc-binding domain"/>
    <property type="match status" value="1"/>
</dbReference>